<name>A0A4P7XL60_9ALTE</name>
<evidence type="ECO:0000256" key="4">
    <source>
        <dbReference type="ARBA" id="ARBA00022833"/>
    </source>
</evidence>
<keyword evidence="8" id="KW-1185">Reference proteome</keyword>
<dbReference type="PANTHER" id="PTHR30096:SF0">
    <property type="entry name" value="4,5-DOPA DIOXYGENASE EXTRADIOL-LIKE PROTEIN"/>
    <property type="match status" value="1"/>
</dbReference>
<dbReference type="GO" id="GO:0008198">
    <property type="term" value="F:ferrous iron binding"/>
    <property type="evidence" value="ECO:0007669"/>
    <property type="project" value="InterPro"/>
</dbReference>
<dbReference type="OrthoDB" id="9790889at2"/>
<dbReference type="AlphaFoldDB" id="A0A4P7XL60"/>
<dbReference type="InterPro" id="IPR004183">
    <property type="entry name" value="Xdiol_dOase_suB"/>
</dbReference>
<feature type="domain" description="Extradiol ring-cleavage dioxygenase class III enzyme subunit B" evidence="6">
    <location>
        <begin position="29"/>
        <end position="254"/>
    </location>
</feature>
<dbReference type="GO" id="GO:0008270">
    <property type="term" value="F:zinc ion binding"/>
    <property type="evidence" value="ECO:0007669"/>
    <property type="project" value="InterPro"/>
</dbReference>
<dbReference type="SUPFAM" id="SSF53213">
    <property type="entry name" value="LigB-like"/>
    <property type="match status" value="1"/>
</dbReference>
<comment type="similarity">
    <text evidence="2">Belongs to the DODA-type extradiol aromatic ring-opening dioxygenase family.</text>
</comment>
<keyword evidence="7" id="KW-0223">Dioxygenase</keyword>
<proteinExistence type="inferred from homology"/>
<dbReference type="InterPro" id="IPR014436">
    <property type="entry name" value="Extradiol_dOase_DODA"/>
</dbReference>
<dbReference type="RefSeq" id="WP_136549864.1">
    <property type="nucleotide sequence ID" value="NZ_CP031093.1"/>
</dbReference>
<evidence type="ECO:0000256" key="5">
    <source>
        <dbReference type="ARBA" id="ARBA00023002"/>
    </source>
</evidence>
<evidence type="ECO:0000313" key="8">
    <source>
        <dbReference type="Proteomes" id="UP000298049"/>
    </source>
</evidence>
<dbReference type="PIRSF" id="PIRSF006157">
    <property type="entry name" value="Doxgns_DODA"/>
    <property type="match status" value="1"/>
</dbReference>
<evidence type="ECO:0000313" key="7">
    <source>
        <dbReference type="EMBL" id="QCF27979.1"/>
    </source>
</evidence>
<evidence type="ECO:0000256" key="1">
    <source>
        <dbReference type="ARBA" id="ARBA00001947"/>
    </source>
</evidence>
<organism evidence="7 8">
    <name type="scientific">Hydrocarboniclastica marina</name>
    <dbReference type="NCBI Taxonomy" id="2259620"/>
    <lineage>
        <taxon>Bacteria</taxon>
        <taxon>Pseudomonadati</taxon>
        <taxon>Pseudomonadota</taxon>
        <taxon>Gammaproteobacteria</taxon>
        <taxon>Alteromonadales</taxon>
        <taxon>Alteromonadaceae</taxon>
        <taxon>Hydrocarboniclastica</taxon>
    </lineage>
</organism>
<dbReference type="Proteomes" id="UP000298049">
    <property type="component" value="Chromosome"/>
</dbReference>
<dbReference type="KEGG" id="hmi:soil367_15140"/>
<dbReference type="Pfam" id="PF02900">
    <property type="entry name" value="LigB"/>
    <property type="match status" value="1"/>
</dbReference>
<evidence type="ECO:0000256" key="3">
    <source>
        <dbReference type="ARBA" id="ARBA00022723"/>
    </source>
</evidence>
<evidence type="ECO:0000256" key="2">
    <source>
        <dbReference type="ARBA" id="ARBA00007581"/>
    </source>
</evidence>
<keyword evidence="3" id="KW-0479">Metal-binding</keyword>
<dbReference type="GO" id="GO:0016702">
    <property type="term" value="F:oxidoreductase activity, acting on single donors with incorporation of molecular oxygen, incorporation of two atoms of oxygen"/>
    <property type="evidence" value="ECO:0007669"/>
    <property type="project" value="UniProtKB-ARBA"/>
</dbReference>
<comment type="cofactor">
    <cofactor evidence="1">
        <name>Zn(2+)</name>
        <dbReference type="ChEBI" id="CHEBI:29105"/>
    </cofactor>
</comment>
<accession>A0A4P7XL60</accession>
<sequence length="265" mass="29479">MKPLPHAIFISHGGGPMPLLGDPTHREMVASLQNIAASMPRPDAIVVVSAHWEERVPTLTAGPSPSLIYDYSGFPPEAYEIEYPCQGKPSLARDIHRLLEGRGFESRLDEQRGFDHGVFVPLKIMYPAADIPCVQLSLCSHLDPLFHIELGSALGTLASRNVLVLGSGFSFHNMRAFFSPGNAEATEANEAFEGWLQQVCMDPELPEHRRRELLVNWSDAPGARFCHPREEHLMPLHVCYGVAQTPCSEMRKVTVLNKKSSTFLW</sequence>
<protein>
    <submittedName>
        <fullName evidence="7">Dioxygenase</fullName>
    </submittedName>
</protein>
<dbReference type="PANTHER" id="PTHR30096">
    <property type="entry name" value="4,5-DOPA DIOXYGENASE EXTRADIOL-LIKE PROTEIN"/>
    <property type="match status" value="1"/>
</dbReference>
<dbReference type="EMBL" id="CP031093">
    <property type="protein sequence ID" value="QCF27979.1"/>
    <property type="molecule type" value="Genomic_DNA"/>
</dbReference>
<dbReference type="Gene3D" id="3.40.830.10">
    <property type="entry name" value="LigB-like"/>
    <property type="match status" value="1"/>
</dbReference>
<gene>
    <name evidence="7" type="ORF">soil367_15140</name>
</gene>
<dbReference type="CDD" id="cd07363">
    <property type="entry name" value="45_DOPA_Dioxygenase"/>
    <property type="match status" value="1"/>
</dbReference>
<keyword evidence="5" id="KW-0560">Oxidoreductase</keyword>
<reference evidence="7 8" key="1">
    <citation type="submission" date="2018-07" db="EMBL/GenBank/DDBJ databases">
        <title>Marsedoiliclastica nanhaica gen. nov. sp. nov., a novel marine hydrocarbonoclastic bacterium isolated from an in-situ enriched hydrocarbon-degrading consortium in deep-sea sediment.</title>
        <authorList>
            <person name="Dong C."/>
            <person name="Ma T."/>
            <person name="Liu R."/>
            <person name="Shao Z."/>
        </authorList>
    </citation>
    <scope>NUCLEOTIDE SEQUENCE [LARGE SCALE GENOMIC DNA]</scope>
    <source>
        <strain evidence="8">soil36-7</strain>
    </source>
</reference>
<evidence type="ECO:0000259" key="6">
    <source>
        <dbReference type="Pfam" id="PF02900"/>
    </source>
</evidence>
<keyword evidence="4" id="KW-0862">Zinc</keyword>